<organism evidence="9">
    <name type="scientific">Culicoides sonorensis</name>
    <name type="common">Biting midge</name>
    <dbReference type="NCBI Taxonomy" id="179676"/>
    <lineage>
        <taxon>Eukaryota</taxon>
        <taxon>Metazoa</taxon>
        <taxon>Ecdysozoa</taxon>
        <taxon>Arthropoda</taxon>
        <taxon>Hexapoda</taxon>
        <taxon>Insecta</taxon>
        <taxon>Pterygota</taxon>
        <taxon>Neoptera</taxon>
        <taxon>Endopterygota</taxon>
        <taxon>Diptera</taxon>
        <taxon>Nematocera</taxon>
        <taxon>Chironomoidea</taxon>
        <taxon>Ceratopogonidae</taxon>
        <taxon>Ceratopogoninae</taxon>
        <taxon>Culicoides</taxon>
        <taxon>Monoculicoides</taxon>
    </lineage>
</organism>
<dbReference type="PANTHER" id="PTHR23288:SF17">
    <property type="entry name" value="RNA POLYMERASE II ELONGATION FACTOR ELL"/>
    <property type="match status" value="1"/>
</dbReference>
<dbReference type="OMA" id="DECVPEP"/>
<evidence type="ECO:0000256" key="2">
    <source>
        <dbReference type="ARBA" id="ARBA00009171"/>
    </source>
</evidence>
<gene>
    <name evidence="9" type="primary">CSON015243</name>
</gene>
<dbReference type="PANTHER" id="PTHR23288">
    <property type="entry name" value="OCCLUDIN AND RNA POLYMERASE II ELONGATION FACTOR ELL"/>
    <property type="match status" value="1"/>
</dbReference>
<reference evidence="9" key="1">
    <citation type="submission" date="2018-07" db="EMBL/GenBank/DDBJ databases">
        <authorList>
            <person name="Quirk P.G."/>
            <person name="Krulwich T.A."/>
        </authorList>
    </citation>
    <scope>NUCLEOTIDE SEQUENCE</scope>
</reference>
<dbReference type="EMBL" id="UFQT01000094">
    <property type="protein sequence ID" value="SSX19658.1"/>
    <property type="molecule type" value="Genomic_DNA"/>
</dbReference>
<name>A0A336M116_CULSO</name>
<feature type="compositionally biased region" description="Low complexity" evidence="7">
    <location>
        <begin position="390"/>
        <end position="409"/>
    </location>
</feature>
<dbReference type="InterPro" id="IPR019464">
    <property type="entry name" value="ELL_N"/>
</dbReference>
<feature type="compositionally biased region" description="Basic and acidic residues" evidence="7">
    <location>
        <begin position="526"/>
        <end position="535"/>
    </location>
</feature>
<feature type="compositionally biased region" description="Polar residues" evidence="7">
    <location>
        <begin position="164"/>
        <end position="183"/>
    </location>
</feature>
<feature type="domain" description="OCEL" evidence="8">
    <location>
        <begin position="555"/>
        <end position="664"/>
    </location>
</feature>
<evidence type="ECO:0000256" key="4">
    <source>
        <dbReference type="ARBA" id="ARBA00023163"/>
    </source>
</evidence>
<dbReference type="SUPFAM" id="SSF46785">
    <property type="entry name" value="Winged helix' DNA-binding domain"/>
    <property type="match status" value="1"/>
</dbReference>
<feature type="region of interest" description="Disordered" evidence="7">
    <location>
        <begin position="515"/>
        <end position="542"/>
    </location>
</feature>
<dbReference type="VEuPathDB" id="VectorBase:CSON015243"/>
<dbReference type="SUPFAM" id="SSF144292">
    <property type="entry name" value="occludin/ELL-like"/>
    <property type="match status" value="1"/>
</dbReference>
<dbReference type="Pfam" id="PF07303">
    <property type="entry name" value="Occludin_ELL"/>
    <property type="match status" value="1"/>
</dbReference>
<feature type="compositionally biased region" description="Polar residues" evidence="7">
    <location>
        <begin position="515"/>
        <end position="525"/>
    </location>
</feature>
<feature type="compositionally biased region" description="Basic and acidic residues" evidence="7">
    <location>
        <begin position="125"/>
        <end position="150"/>
    </location>
</feature>
<evidence type="ECO:0000256" key="1">
    <source>
        <dbReference type="ARBA" id="ARBA00004123"/>
    </source>
</evidence>
<feature type="region of interest" description="Disordered" evidence="7">
    <location>
        <begin position="265"/>
        <end position="298"/>
    </location>
</feature>
<feature type="region of interest" description="Disordered" evidence="7">
    <location>
        <begin position="377"/>
        <end position="470"/>
    </location>
</feature>
<feature type="compositionally biased region" description="Low complexity" evidence="7">
    <location>
        <begin position="184"/>
        <end position="218"/>
    </location>
</feature>
<keyword evidence="4" id="KW-0804">Transcription</keyword>
<comment type="similarity">
    <text evidence="2 6">Belongs to the ELL/occludin family.</text>
</comment>
<evidence type="ECO:0000313" key="9">
    <source>
        <dbReference type="EMBL" id="SSX19658.1"/>
    </source>
</evidence>
<accession>A0A336M116</accession>
<keyword evidence="3" id="KW-0805">Transcription regulation</keyword>
<proteinExistence type="inferred from homology"/>
<evidence type="ECO:0000256" key="7">
    <source>
        <dbReference type="SAM" id="MobiDB-lite"/>
    </source>
</evidence>
<feature type="compositionally biased region" description="Basic and acidic residues" evidence="7">
    <location>
        <begin position="443"/>
        <end position="462"/>
    </location>
</feature>
<sequence length="671" mass="75797">MATLHTGTSYELSQGSSGINENKEFIYVKLTDSALRAIEEYQRNPNKLGPPSIQFLGNEGYLTFPSANGDQKFSFQINESKDQGPQGSLECVQQNSQRTLETLGTLPYRMRIQANDDVYETTRHKMAKETENSKTKCTREIKPNEKDIGRKVKLKPQYNRYPNIPSNSTQQHSSPLNSHSNVPSAAATATTTTHSNNSSYLSSSSTLSSSSSSLSSNLQNGSAAAAATTNLSLSSSSSNLHHNNINNNNLNSSSCNNINNSSLSSGNNGLVPSRITTASNNHISNNNNNRSSSQRQGNTAIMKRSIKERLIHLLALRPYKKPEIYLKLQTDGIKDKEKNCVATVLKQISFMRDNSYHLHRHIWNDVQEDWPFYSEQDRQTLKRRKPQNLTPPLSSDGGSSTSGQSPTSTHNGSPPPAVKRPPLKSDTCHLDGPASKKQRISHFKKDIVNHDNIRRGVRDSRDASNMNPRSREIMNHDDMRTRYYGSNVTPNAQESEDSGLSLSFSVLGHDVANRISTSNNVGNGSSEHDDHRSDGDYGMDTDGMNSAYQDNANDTNDFSNFTKITSIEQRRKYKTEFANNYEEYKRLHAMIISVSQRFAELQNELNNVEHDDRRHREIEKQICREYEENKRDRQFQEQQRRFNYLHQKLAHIKKLVHDYDCMMTQAGQESY</sequence>
<feature type="compositionally biased region" description="Low complexity" evidence="7">
    <location>
        <begin position="279"/>
        <end position="293"/>
    </location>
</feature>
<evidence type="ECO:0000259" key="8">
    <source>
        <dbReference type="PROSITE" id="PS51980"/>
    </source>
</evidence>
<dbReference type="InterPro" id="IPR036390">
    <property type="entry name" value="WH_DNA-bd_sf"/>
</dbReference>
<dbReference type="GO" id="GO:0000987">
    <property type="term" value="F:cis-regulatory region sequence-specific DNA binding"/>
    <property type="evidence" value="ECO:0007669"/>
    <property type="project" value="TreeGrafter"/>
</dbReference>
<evidence type="ECO:0000256" key="6">
    <source>
        <dbReference type="PROSITE-ProRule" id="PRU01324"/>
    </source>
</evidence>
<dbReference type="Pfam" id="PF10390">
    <property type="entry name" value="ELL"/>
    <property type="match status" value="1"/>
</dbReference>
<dbReference type="GO" id="GO:0008023">
    <property type="term" value="C:transcription elongation factor complex"/>
    <property type="evidence" value="ECO:0007669"/>
    <property type="project" value="InterPro"/>
</dbReference>
<dbReference type="InterPro" id="IPR042065">
    <property type="entry name" value="E3_ELL-like"/>
</dbReference>
<dbReference type="Gene3D" id="1.10.10.2670">
    <property type="entry name" value="E3 ubiquitin-protein ligase"/>
    <property type="match status" value="1"/>
</dbReference>
<dbReference type="Gene3D" id="6.10.140.340">
    <property type="match status" value="1"/>
</dbReference>
<dbReference type="GO" id="GO:0032968">
    <property type="term" value="P:positive regulation of transcription elongation by RNA polymerase II"/>
    <property type="evidence" value="ECO:0007669"/>
    <property type="project" value="TreeGrafter"/>
</dbReference>
<protein>
    <submittedName>
        <fullName evidence="9">CSON015243 protein</fullName>
    </submittedName>
</protein>
<keyword evidence="5" id="KW-0539">Nucleus</keyword>
<evidence type="ECO:0000256" key="3">
    <source>
        <dbReference type="ARBA" id="ARBA00023015"/>
    </source>
</evidence>
<dbReference type="AlphaFoldDB" id="A0A336M116"/>
<dbReference type="InterPro" id="IPR031176">
    <property type="entry name" value="ELL/occludin"/>
</dbReference>
<dbReference type="PROSITE" id="PS51980">
    <property type="entry name" value="OCEL"/>
    <property type="match status" value="1"/>
</dbReference>
<comment type="subcellular location">
    <subcellularLocation>
        <location evidence="1">Nucleus</location>
    </subcellularLocation>
</comment>
<dbReference type="GO" id="GO:0042795">
    <property type="term" value="P:snRNA transcription by RNA polymerase II"/>
    <property type="evidence" value="ECO:0007669"/>
    <property type="project" value="TreeGrafter"/>
</dbReference>
<evidence type="ECO:0000256" key="5">
    <source>
        <dbReference type="ARBA" id="ARBA00023242"/>
    </source>
</evidence>
<feature type="region of interest" description="Disordered" evidence="7">
    <location>
        <begin position="125"/>
        <end position="218"/>
    </location>
</feature>
<dbReference type="GO" id="GO:0006368">
    <property type="term" value="P:transcription elongation by RNA polymerase II"/>
    <property type="evidence" value="ECO:0007669"/>
    <property type="project" value="InterPro"/>
</dbReference>
<dbReference type="InterPro" id="IPR010844">
    <property type="entry name" value="Occludin_ELL"/>
</dbReference>